<dbReference type="SMART" id="SM00320">
    <property type="entry name" value="WD40"/>
    <property type="match status" value="2"/>
</dbReference>
<accession>A0A4S4M4H4</accession>
<evidence type="ECO:0000256" key="2">
    <source>
        <dbReference type="ARBA" id="ARBA00022737"/>
    </source>
</evidence>
<dbReference type="OrthoDB" id="6262491at2759"/>
<name>A0A4S4M4H4_9AGAM</name>
<dbReference type="SUPFAM" id="SSF50978">
    <property type="entry name" value="WD40 repeat-like"/>
    <property type="match status" value="1"/>
</dbReference>
<dbReference type="Pfam" id="PF00400">
    <property type="entry name" value="WD40"/>
    <property type="match status" value="2"/>
</dbReference>
<keyword evidence="2" id="KW-0677">Repeat</keyword>
<comment type="caution">
    <text evidence="5">The sequence shown here is derived from an EMBL/GenBank/DDBJ whole genome shotgun (WGS) entry which is preliminary data.</text>
</comment>
<evidence type="ECO:0000256" key="3">
    <source>
        <dbReference type="PROSITE-ProRule" id="PRU00221"/>
    </source>
</evidence>
<dbReference type="InterPro" id="IPR056884">
    <property type="entry name" value="NPHP3-like_N"/>
</dbReference>
<dbReference type="InterPro" id="IPR019775">
    <property type="entry name" value="WD40_repeat_CS"/>
</dbReference>
<feature type="domain" description="Nephrocystin 3-like N-terminal" evidence="4">
    <location>
        <begin position="159"/>
        <end position="281"/>
    </location>
</feature>
<keyword evidence="6" id="KW-1185">Reference proteome</keyword>
<organism evidence="5 6">
    <name type="scientific">Bondarzewia mesenterica</name>
    <dbReference type="NCBI Taxonomy" id="1095465"/>
    <lineage>
        <taxon>Eukaryota</taxon>
        <taxon>Fungi</taxon>
        <taxon>Dikarya</taxon>
        <taxon>Basidiomycota</taxon>
        <taxon>Agaricomycotina</taxon>
        <taxon>Agaricomycetes</taxon>
        <taxon>Russulales</taxon>
        <taxon>Bondarzewiaceae</taxon>
        <taxon>Bondarzewia</taxon>
    </lineage>
</organism>
<dbReference type="PROSITE" id="PS50082">
    <property type="entry name" value="WD_REPEATS_2"/>
    <property type="match status" value="2"/>
</dbReference>
<dbReference type="PANTHER" id="PTHR22847">
    <property type="entry name" value="WD40 REPEAT PROTEIN"/>
    <property type="match status" value="1"/>
</dbReference>
<feature type="repeat" description="WD" evidence="3">
    <location>
        <begin position="637"/>
        <end position="678"/>
    </location>
</feature>
<dbReference type="Pfam" id="PF24883">
    <property type="entry name" value="NPHP3_N"/>
    <property type="match status" value="1"/>
</dbReference>
<dbReference type="InterPro" id="IPR015943">
    <property type="entry name" value="WD40/YVTN_repeat-like_dom_sf"/>
</dbReference>
<gene>
    <name evidence="5" type="ORF">EW146_g1395</name>
</gene>
<protein>
    <recommendedName>
        <fullName evidence="4">Nephrocystin 3-like N-terminal domain-containing protein</fullName>
    </recommendedName>
</protein>
<evidence type="ECO:0000256" key="1">
    <source>
        <dbReference type="ARBA" id="ARBA00022574"/>
    </source>
</evidence>
<dbReference type="InterPro" id="IPR001680">
    <property type="entry name" value="WD40_rpt"/>
</dbReference>
<proteinExistence type="predicted"/>
<dbReference type="PANTHER" id="PTHR22847:SF637">
    <property type="entry name" value="WD REPEAT DOMAIN 5B"/>
    <property type="match status" value="1"/>
</dbReference>
<evidence type="ECO:0000313" key="5">
    <source>
        <dbReference type="EMBL" id="THH19875.1"/>
    </source>
</evidence>
<keyword evidence="1 3" id="KW-0853">WD repeat</keyword>
<feature type="repeat" description="WD" evidence="3">
    <location>
        <begin position="594"/>
        <end position="635"/>
    </location>
</feature>
<dbReference type="PROSITE" id="PS00678">
    <property type="entry name" value="WD_REPEATS_1"/>
    <property type="match status" value="1"/>
</dbReference>
<dbReference type="EMBL" id="SGPL01000034">
    <property type="protein sequence ID" value="THH19875.1"/>
    <property type="molecule type" value="Genomic_DNA"/>
</dbReference>
<reference evidence="5 6" key="1">
    <citation type="submission" date="2019-02" db="EMBL/GenBank/DDBJ databases">
        <title>Genome sequencing of the rare red list fungi Bondarzewia mesenterica.</title>
        <authorList>
            <person name="Buettner E."/>
            <person name="Kellner H."/>
        </authorList>
    </citation>
    <scope>NUCLEOTIDE SEQUENCE [LARGE SCALE GENOMIC DNA]</scope>
    <source>
        <strain evidence="5 6">DSM 108281</strain>
    </source>
</reference>
<dbReference type="Proteomes" id="UP000310158">
    <property type="component" value="Unassembled WGS sequence"/>
</dbReference>
<sequence>MRPYQAELPPDLRHHLDGLTRAFEGKKYELEKKIRRSVLVRSLEASGDAQDIVQGFRYISCAIEIFMLGILLGNSIAAVRMNTAITKAVRNATLDKLCHVAGAEFNLEDREGCMEGTRIALLADLLIWATDDHSPRLLAERDGWYRQDDHRGESFARLLHQKGLLGASFFCSRQGSAERRNARRIFPTLARVMARNSSAFERTLVEAVESNPNAAELSLGEQFATLIAEPAKSASRESTVTCVAVVDALDECEDPDVAKKVLDIIIRHAPGSHMEFFVTSRPEPSMRAAFVRPTSHLHSVLRLHDVEVDIVKADIELYLKKRLGDIPQLSADVQHSGGTLGETLHLRIHHVRVQEAFKGIDKDEASETARTLAAIVCVRDPLSIADLQKLLGCKNNQTSTDPKRSGSQKWTFDSPHAHGAFAHDCSKIMNLELRFNVSGIQNSYFGNQDQEQSTGLPRHLVYACQFWADHLAGSSAPQELLADVEVFLRDKYLYWLDFMSIFGKVPDATSALLKIARVSCISRDLEVLLNHFNHFVMTYRDPIVLSATHIYISALPFSDAESSLTQIFHSRFPRTLAVNTSTARVKLQYCVRIDAGNGDSISSVAYLPDGKRIVSNSGDNTIRVWDAETGEAASKPFEGHTSTVSSVAFSPDGKRIVSGSDDNTIRVWEAETGNVVRNPVDGHRGHVLSALLPQVRYPSSASGDHDNHTDTSVRESLHDDESIGSVMESSAQNPPLLLPMAFSPHKIHAFDAAPLFDGIDATHASNLSMEDGWVVGPRDELLFWVPPDLCAGLFWPGNTAVTGRPWTKLDLSRFVHGTEWMNCFSDS</sequence>
<dbReference type="AlphaFoldDB" id="A0A4S4M4H4"/>
<dbReference type="PROSITE" id="PS50294">
    <property type="entry name" value="WD_REPEATS_REGION"/>
    <property type="match status" value="2"/>
</dbReference>
<dbReference type="InterPro" id="IPR036322">
    <property type="entry name" value="WD40_repeat_dom_sf"/>
</dbReference>
<evidence type="ECO:0000259" key="4">
    <source>
        <dbReference type="Pfam" id="PF24883"/>
    </source>
</evidence>
<dbReference type="Gene3D" id="2.130.10.10">
    <property type="entry name" value="YVTN repeat-like/Quinoprotein amine dehydrogenase"/>
    <property type="match status" value="1"/>
</dbReference>
<dbReference type="GO" id="GO:1990234">
    <property type="term" value="C:transferase complex"/>
    <property type="evidence" value="ECO:0007669"/>
    <property type="project" value="UniProtKB-ARBA"/>
</dbReference>
<evidence type="ECO:0000313" key="6">
    <source>
        <dbReference type="Proteomes" id="UP000310158"/>
    </source>
</evidence>